<evidence type="ECO:0000313" key="10">
    <source>
        <dbReference type="EMBL" id="SFU34419.1"/>
    </source>
</evidence>
<dbReference type="PANTHER" id="PTHR47637:SF1">
    <property type="entry name" value="CHAPERONE SURA"/>
    <property type="match status" value="1"/>
</dbReference>
<dbReference type="GO" id="GO:0043165">
    <property type="term" value="P:Gram-negative-bacterium-type cell outer membrane assembly"/>
    <property type="evidence" value="ECO:0007669"/>
    <property type="project" value="InterPro"/>
</dbReference>
<dbReference type="InterPro" id="IPR000297">
    <property type="entry name" value="PPIase_PpiC"/>
</dbReference>
<gene>
    <name evidence="7" type="primary">surA</name>
    <name evidence="10" type="ORF">SAMN04489707_10026</name>
</gene>
<dbReference type="Pfam" id="PF00639">
    <property type="entry name" value="Rotamase"/>
    <property type="match status" value="2"/>
</dbReference>
<organism evidence="10 11">
    <name type="scientific">Paenacidovorax caeni</name>
    <dbReference type="NCBI Taxonomy" id="343013"/>
    <lineage>
        <taxon>Bacteria</taxon>
        <taxon>Pseudomonadati</taxon>
        <taxon>Pseudomonadota</taxon>
        <taxon>Betaproteobacteria</taxon>
        <taxon>Burkholderiales</taxon>
        <taxon>Comamonadaceae</taxon>
        <taxon>Paenacidovorax</taxon>
    </lineage>
</organism>
<comment type="domain">
    <text evidence="7">The PPIase activity resides only in the second parvulin domain. The N-terminal region and the C-terminal tail are necessary and sufficient for the chaperone activity of SurA. The PPIase activity is dispensable for SurA to function as a chaperone. The N-terminal region and the C-terminal tail are also required for porin recognition.</text>
</comment>
<keyword evidence="2 7" id="KW-0677">Repeat</keyword>
<dbReference type="OrthoDB" id="14196at2"/>
<dbReference type="Pfam" id="PF09312">
    <property type="entry name" value="SurA_N"/>
    <property type="match status" value="1"/>
</dbReference>
<comment type="function">
    <text evidence="7">Chaperone involved in the correct folding and assembly of outer membrane proteins. Recognizes specific patterns of aromatic residues and the orientation of their side chains, which are found more frequently in integral outer membrane proteins. May act in both early periplasmic and late outer membrane-associated steps of protein maturation.</text>
</comment>
<dbReference type="GO" id="GO:0051082">
    <property type="term" value="F:unfolded protein binding"/>
    <property type="evidence" value="ECO:0007669"/>
    <property type="project" value="UniProtKB-UniRule"/>
</dbReference>
<dbReference type="Gene3D" id="1.10.4030.10">
    <property type="entry name" value="Porin chaperone SurA, peptide-binding domain"/>
    <property type="match status" value="1"/>
</dbReference>
<evidence type="ECO:0000313" key="11">
    <source>
        <dbReference type="Proteomes" id="UP000183656"/>
    </source>
</evidence>
<dbReference type="InterPro" id="IPR027304">
    <property type="entry name" value="Trigger_fact/SurA_dom_sf"/>
</dbReference>
<reference evidence="10 11" key="1">
    <citation type="submission" date="2016-10" db="EMBL/GenBank/DDBJ databases">
        <authorList>
            <person name="de Groot N.N."/>
        </authorList>
    </citation>
    <scope>NUCLEOTIDE SEQUENCE [LARGE SCALE GENOMIC DNA]</scope>
    <source>
        <strain evidence="10 11">R-24608</strain>
    </source>
</reference>
<keyword evidence="4 7" id="KW-0697">Rotamase</keyword>
<dbReference type="Proteomes" id="UP000183656">
    <property type="component" value="Unassembled WGS sequence"/>
</dbReference>
<accession>A0A1I7FE12</accession>
<dbReference type="InterPro" id="IPR023058">
    <property type="entry name" value="PPIase_PpiC_CS"/>
</dbReference>
<sequence precursor="true">MRTLLNHRALALGLACLGFLAHPAAQAQKLRLPGGAGPSLARDQGSTKVSPAAAAAAEAAAAVPGIRQADYIVAIVNSEPLTNNEVKARVARVEKTLSGQGMAVPPQDVLAREVLERLILEKILQQQAVESGVRVDDYAVDQAEQNVARQNEISVEDMHRRLAAEGLDPKRFRQELRNQLLVQRLRERELESRVRVSEVEVEQYLREQQGSSGANAPFAINLGHILVSVPENASAAVVDAAQARAQAAAEKARVSASDFAALAREYSDAPEGKQGGQLGLRPADRYPELFIDAARKLPVGGVAGPVRSAAGFHVLKVLERTSAGMQAMVTQNHVRHILLRTNAQLNEATAAARLADYRRRILTGQASFEALAREHSQDGSAAQGGDLGWAAPGRYVPEFEQAVQTLQPGEVSPPVVSRFGVHLIQLVERREVPLTPREQRELARDAVREKKLEDAYTTWAQEQRARAYVEYREPPQ</sequence>
<comment type="subcellular location">
    <subcellularLocation>
        <location evidence="7">Periplasm</location>
    </subcellularLocation>
    <text evidence="7">Is capable of associating with the outer membrane.</text>
</comment>
<dbReference type="GO" id="GO:0030288">
    <property type="term" value="C:outer membrane-bounded periplasmic space"/>
    <property type="evidence" value="ECO:0007669"/>
    <property type="project" value="InterPro"/>
</dbReference>
<feature type="coiled-coil region" evidence="8">
    <location>
        <begin position="173"/>
        <end position="207"/>
    </location>
</feature>
<evidence type="ECO:0000256" key="3">
    <source>
        <dbReference type="ARBA" id="ARBA00022764"/>
    </source>
</evidence>
<evidence type="ECO:0000259" key="9">
    <source>
        <dbReference type="PROSITE" id="PS50198"/>
    </source>
</evidence>
<evidence type="ECO:0000256" key="4">
    <source>
        <dbReference type="ARBA" id="ARBA00023110"/>
    </source>
</evidence>
<dbReference type="GO" id="GO:0003755">
    <property type="term" value="F:peptidyl-prolyl cis-trans isomerase activity"/>
    <property type="evidence" value="ECO:0007669"/>
    <property type="project" value="UniProtKB-UniRule"/>
</dbReference>
<keyword evidence="8" id="KW-0175">Coiled coil</keyword>
<proteinExistence type="inferred from homology"/>
<dbReference type="PROSITE" id="PS01096">
    <property type="entry name" value="PPIC_PPIASE_1"/>
    <property type="match status" value="1"/>
</dbReference>
<dbReference type="SUPFAM" id="SSF109998">
    <property type="entry name" value="Triger factor/SurA peptide-binding domain-like"/>
    <property type="match status" value="1"/>
</dbReference>
<evidence type="ECO:0000256" key="5">
    <source>
        <dbReference type="ARBA" id="ARBA00023186"/>
    </source>
</evidence>
<feature type="signal peptide" evidence="7">
    <location>
        <begin position="1"/>
        <end position="27"/>
    </location>
</feature>
<keyword evidence="1 7" id="KW-0732">Signal</keyword>
<dbReference type="InterPro" id="IPR050280">
    <property type="entry name" value="OMP_Chaperone_SurA"/>
</dbReference>
<keyword evidence="6 7" id="KW-0413">Isomerase</keyword>
<dbReference type="InterPro" id="IPR023034">
    <property type="entry name" value="PPIase_SurA"/>
</dbReference>
<evidence type="ECO:0000256" key="2">
    <source>
        <dbReference type="ARBA" id="ARBA00022737"/>
    </source>
</evidence>
<dbReference type="Gene3D" id="3.10.50.40">
    <property type="match status" value="2"/>
</dbReference>
<dbReference type="PANTHER" id="PTHR47637">
    <property type="entry name" value="CHAPERONE SURA"/>
    <property type="match status" value="1"/>
</dbReference>
<dbReference type="EC" id="5.2.1.8" evidence="7"/>
<dbReference type="EMBL" id="FPBX01000002">
    <property type="protein sequence ID" value="SFU34419.1"/>
    <property type="molecule type" value="Genomic_DNA"/>
</dbReference>
<feature type="domain" description="PpiC" evidence="9">
    <location>
        <begin position="329"/>
        <end position="428"/>
    </location>
</feature>
<feature type="domain" description="PpiC" evidence="9">
    <location>
        <begin position="217"/>
        <end position="319"/>
    </location>
</feature>
<dbReference type="HAMAP" id="MF_01183">
    <property type="entry name" value="Chaperone_SurA"/>
    <property type="match status" value="1"/>
</dbReference>
<evidence type="ECO:0000256" key="1">
    <source>
        <dbReference type="ARBA" id="ARBA00022729"/>
    </source>
</evidence>
<dbReference type="PROSITE" id="PS50198">
    <property type="entry name" value="PPIC_PPIASE_2"/>
    <property type="match status" value="2"/>
</dbReference>
<keyword evidence="11" id="KW-1185">Reference proteome</keyword>
<protein>
    <recommendedName>
        <fullName evidence="7">Chaperone SurA</fullName>
    </recommendedName>
    <alternativeName>
        <fullName evidence="7">Peptidyl-prolyl cis-trans isomerase SurA</fullName>
        <shortName evidence="7">PPIase SurA</shortName>
        <ecNumber evidence="7">5.2.1.8</ecNumber>
    </alternativeName>
    <alternativeName>
        <fullName evidence="7">Rotamase SurA</fullName>
    </alternativeName>
</protein>
<evidence type="ECO:0000256" key="7">
    <source>
        <dbReference type="HAMAP-Rule" id="MF_01183"/>
    </source>
</evidence>
<keyword evidence="3 7" id="KW-0574">Periplasm</keyword>
<dbReference type="InterPro" id="IPR046357">
    <property type="entry name" value="PPIase_dom_sf"/>
</dbReference>
<dbReference type="GO" id="GO:0006457">
    <property type="term" value="P:protein folding"/>
    <property type="evidence" value="ECO:0007669"/>
    <property type="project" value="UniProtKB-UniRule"/>
</dbReference>
<evidence type="ECO:0000256" key="6">
    <source>
        <dbReference type="ARBA" id="ARBA00023235"/>
    </source>
</evidence>
<dbReference type="InterPro" id="IPR015391">
    <property type="entry name" value="SurA_N"/>
</dbReference>
<name>A0A1I7FE12_9BURK</name>
<feature type="chain" id="PRO_5010391963" description="Chaperone SurA" evidence="7">
    <location>
        <begin position="28"/>
        <end position="476"/>
    </location>
</feature>
<comment type="catalytic activity">
    <reaction evidence="7">
        <text>[protein]-peptidylproline (omega=180) = [protein]-peptidylproline (omega=0)</text>
        <dbReference type="Rhea" id="RHEA:16237"/>
        <dbReference type="Rhea" id="RHEA-COMP:10747"/>
        <dbReference type="Rhea" id="RHEA-COMP:10748"/>
        <dbReference type="ChEBI" id="CHEBI:83833"/>
        <dbReference type="ChEBI" id="CHEBI:83834"/>
        <dbReference type="EC" id="5.2.1.8"/>
    </reaction>
</comment>
<dbReference type="RefSeq" id="WP_054255260.1">
    <property type="nucleotide sequence ID" value="NZ_CYIG01000005.1"/>
</dbReference>
<evidence type="ECO:0000256" key="8">
    <source>
        <dbReference type="SAM" id="Coils"/>
    </source>
</evidence>
<dbReference type="SUPFAM" id="SSF54534">
    <property type="entry name" value="FKBP-like"/>
    <property type="match status" value="2"/>
</dbReference>
<dbReference type="AlphaFoldDB" id="A0A1I7FE12"/>
<dbReference type="GO" id="GO:0050821">
    <property type="term" value="P:protein stabilization"/>
    <property type="evidence" value="ECO:0007669"/>
    <property type="project" value="InterPro"/>
</dbReference>
<dbReference type="STRING" id="343013.SAMN04489707_10026"/>
<keyword evidence="5 7" id="KW-0143">Chaperone</keyword>
<dbReference type="GO" id="GO:0042277">
    <property type="term" value="F:peptide binding"/>
    <property type="evidence" value="ECO:0007669"/>
    <property type="project" value="InterPro"/>
</dbReference>